<dbReference type="PROSITE" id="PS00194">
    <property type="entry name" value="THIOREDOXIN_1"/>
    <property type="match status" value="1"/>
</dbReference>
<keyword evidence="6" id="KW-1185">Reference proteome</keyword>
<dbReference type="GO" id="GO:0016491">
    <property type="term" value="F:oxidoreductase activity"/>
    <property type="evidence" value="ECO:0007669"/>
    <property type="project" value="InterPro"/>
</dbReference>
<evidence type="ECO:0000313" key="6">
    <source>
        <dbReference type="Proteomes" id="UP000323917"/>
    </source>
</evidence>
<evidence type="ECO:0000313" key="5">
    <source>
        <dbReference type="EMBL" id="QEG36838.1"/>
    </source>
</evidence>
<dbReference type="InterPro" id="IPR017937">
    <property type="entry name" value="Thioredoxin_CS"/>
</dbReference>
<dbReference type="KEGG" id="bgok:Pr1d_41750"/>
<evidence type="ECO:0000256" key="3">
    <source>
        <dbReference type="SAM" id="SignalP"/>
    </source>
</evidence>
<feature type="compositionally biased region" description="Polar residues" evidence="2">
    <location>
        <begin position="516"/>
        <end position="527"/>
    </location>
</feature>
<dbReference type="PANTHER" id="PTHR42852">
    <property type="entry name" value="THIOL:DISULFIDE INTERCHANGE PROTEIN DSBE"/>
    <property type="match status" value="1"/>
</dbReference>
<dbReference type="GO" id="GO:0016209">
    <property type="term" value="F:antioxidant activity"/>
    <property type="evidence" value="ECO:0007669"/>
    <property type="project" value="InterPro"/>
</dbReference>
<feature type="compositionally biased region" description="Basic and acidic residues" evidence="2">
    <location>
        <begin position="540"/>
        <end position="550"/>
    </location>
</feature>
<accession>A0A5B9QD06</accession>
<dbReference type="PANTHER" id="PTHR42852:SF17">
    <property type="entry name" value="THIOREDOXIN-LIKE PROTEIN HI_1115"/>
    <property type="match status" value="1"/>
</dbReference>
<dbReference type="PROSITE" id="PS51352">
    <property type="entry name" value="THIOREDOXIN_2"/>
    <property type="match status" value="1"/>
</dbReference>
<keyword evidence="3" id="KW-0732">Signal</keyword>
<feature type="region of interest" description="Disordered" evidence="2">
    <location>
        <begin position="378"/>
        <end position="402"/>
    </location>
</feature>
<feature type="chain" id="PRO_5022875502" evidence="3">
    <location>
        <begin position="27"/>
        <end position="976"/>
    </location>
</feature>
<keyword evidence="1" id="KW-0676">Redox-active center</keyword>
<dbReference type="CDD" id="cd02966">
    <property type="entry name" value="TlpA_like_family"/>
    <property type="match status" value="1"/>
</dbReference>
<dbReference type="EMBL" id="CP042913">
    <property type="protein sequence ID" value="QEG36838.1"/>
    <property type="molecule type" value="Genomic_DNA"/>
</dbReference>
<feature type="signal peptide" evidence="3">
    <location>
        <begin position="1"/>
        <end position="26"/>
    </location>
</feature>
<dbReference type="Proteomes" id="UP000323917">
    <property type="component" value="Chromosome"/>
</dbReference>
<dbReference type="Gene3D" id="3.40.30.10">
    <property type="entry name" value="Glutaredoxin"/>
    <property type="match status" value="1"/>
</dbReference>
<dbReference type="AlphaFoldDB" id="A0A5B9QD06"/>
<evidence type="ECO:0000256" key="1">
    <source>
        <dbReference type="ARBA" id="ARBA00023284"/>
    </source>
</evidence>
<protein>
    <submittedName>
        <fullName evidence="5">Thiol-disulfide oxidoreductase ResA</fullName>
    </submittedName>
</protein>
<dbReference type="InterPro" id="IPR050553">
    <property type="entry name" value="Thioredoxin_ResA/DsbE_sf"/>
</dbReference>
<proteinExistence type="predicted"/>
<gene>
    <name evidence="5" type="primary">resA_5</name>
    <name evidence="5" type="ORF">Pr1d_41750</name>
</gene>
<dbReference type="InterPro" id="IPR013766">
    <property type="entry name" value="Thioredoxin_domain"/>
</dbReference>
<dbReference type="InterPro" id="IPR000866">
    <property type="entry name" value="AhpC/TSA"/>
</dbReference>
<feature type="domain" description="Thioredoxin" evidence="4">
    <location>
        <begin position="825"/>
        <end position="965"/>
    </location>
</feature>
<dbReference type="RefSeq" id="WP_168205367.1">
    <property type="nucleotide sequence ID" value="NZ_CP042913.1"/>
</dbReference>
<reference evidence="5 6" key="1">
    <citation type="submission" date="2019-08" db="EMBL/GenBank/DDBJ databases">
        <title>Deep-cultivation of Planctomycetes and their phenomic and genomic characterization uncovers novel biology.</title>
        <authorList>
            <person name="Wiegand S."/>
            <person name="Jogler M."/>
            <person name="Boedeker C."/>
            <person name="Pinto D."/>
            <person name="Vollmers J."/>
            <person name="Rivas-Marin E."/>
            <person name="Kohn T."/>
            <person name="Peeters S.H."/>
            <person name="Heuer A."/>
            <person name="Rast P."/>
            <person name="Oberbeckmann S."/>
            <person name="Bunk B."/>
            <person name="Jeske O."/>
            <person name="Meyerdierks A."/>
            <person name="Storesund J.E."/>
            <person name="Kallscheuer N."/>
            <person name="Luecker S."/>
            <person name="Lage O.M."/>
            <person name="Pohl T."/>
            <person name="Merkel B.J."/>
            <person name="Hornburger P."/>
            <person name="Mueller R.-W."/>
            <person name="Bruemmer F."/>
            <person name="Labrenz M."/>
            <person name="Spormann A.M."/>
            <person name="Op den Camp H."/>
            <person name="Overmann J."/>
            <person name="Amann R."/>
            <person name="Jetten M.S.M."/>
            <person name="Mascher T."/>
            <person name="Medema M.H."/>
            <person name="Devos D.P."/>
            <person name="Kaster A.-K."/>
            <person name="Ovreas L."/>
            <person name="Rohde M."/>
            <person name="Galperin M.Y."/>
            <person name="Jogler C."/>
        </authorList>
    </citation>
    <scope>NUCLEOTIDE SEQUENCE [LARGE SCALE GENOMIC DNA]</scope>
    <source>
        <strain evidence="5 6">Pr1d</strain>
    </source>
</reference>
<sequence precursor="true">MKRHTLKNRWFTLLAAAWLMGPALCAAEQAPQLQLVNGDFLTGTLLESNTSDVLRWQSPALVDPLEFPAAAVAAAHFPEATEMAEVAGNFAVELVGGDLIICKLVTLTPEEVVIDSSSIGECRIAKNRIRRLVRWGEGAGIAYLGPHGLEGWTQQEGTWKEVAGHVLTEHRGTALLSECKIPPLACIEFEISWQHKPDFHLAIGVGENLVLESFHNLVDNFNNFAGIGGRRQATKPEPTSFPLLEFETYNSMLRILAERGKEADIALVADLNKGAGRIQFQVYVDAAKGTFAAYDMQGNLLTEIRVSPVSDPAVLEGISLTNRTGDVRLERLVVRNWNGLEPPQVQVNQEFVQKSDGSLVIADAIRFDAEDSEFLVDEKQDKPAETEIADEENNSLSTEEPEHTPLRVAVEDVVNVSFRSQENSAGGPLSLLLTSGERLTGSLDKLNKGKVTFDCLGFKVPVVVDLATVRSIVGSSRPPSKQVSDEPIGRLQSGGISCHGTVTGVTMAAETSSLSFRPQLSETSSPINPDLSGSIVFRDPPPEKPQPRDRRVQLRNRKNLAEQLVDIFTGKTTPPVAPSSPNRDEDQLLWLQDGDRIPCHLSRLDEQGIYFHASLVEKSFLPHKTIKAWEKRVGHPLPQIDAAKQARLLTLPRMQRGNPPLHLIESVQGDLLRARLLSMDDKEAIAEIRLDTKTLASSRIRRLIWLHPENLLSQDADVASDELTSETNNESTQSGAVQAVCRDGVRLTFHPHELAEADLLGTSKLLGKCRVDLRQVDQLLLGTAITDSAAELPFQSWQLTAATDPQFAQEEGAPSDAMNPGAQSPLIGQDAPDFHLKNLSGDEFRLSNKRGKIIVLDFWASWCGPCVQTMPLLETAINNMASAQVELIAVNMQEDALTVQAAIERMQISPQVLLDIDGAAAGKYAVTAIPQTVVIDADGKIASVLIGGGPAAPEQLLEVLEQVLNEEGQVIGEPAQ</sequence>
<dbReference type="Pfam" id="PF00578">
    <property type="entry name" value="AhpC-TSA"/>
    <property type="match status" value="1"/>
</dbReference>
<evidence type="ECO:0000259" key="4">
    <source>
        <dbReference type="PROSITE" id="PS51352"/>
    </source>
</evidence>
<organism evidence="5 6">
    <name type="scientific">Bythopirellula goksoeyrii</name>
    <dbReference type="NCBI Taxonomy" id="1400387"/>
    <lineage>
        <taxon>Bacteria</taxon>
        <taxon>Pseudomonadati</taxon>
        <taxon>Planctomycetota</taxon>
        <taxon>Planctomycetia</taxon>
        <taxon>Pirellulales</taxon>
        <taxon>Lacipirellulaceae</taxon>
        <taxon>Bythopirellula</taxon>
    </lineage>
</organism>
<feature type="region of interest" description="Disordered" evidence="2">
    <location>
        <begin position="516"/>
        <end position="550"/>
    </location>
</feature>
<feature type="region of interest" description="Disordered" evidence="2">
    <location>
        <begin position="474"/>
        <end position="495"/>
    </location>
</feature>
<evidence type="ECO:0000256" key="2">
    <source>
        <dbReference type="SAM" id="MobiDB-lite"/>
    </source>
</evidence>
<dbReference type="InterPro" id="IPR036249">
    <property type="entry name" value="Thioredoxin-like_sf"/>
</dbReference>
<name>A0A5B9QD06_9BACT</name>
<dbReference type="SUPFAM" id="SSF52833">
    <property type="entry name" value="Thioredoxin-like"/>
    <property type="match status" value="1"/>
</dbReference>